<dbReference type="Proteomes" id="UP000192917">
    <property type="component" value="Unassembled WGS sequence"/>
</dbReference>
<dbReference type="InterPro" id="IPR051793">
    <property type="entry name" value="NADH:flavin_oxidoreductase"/>
</dbReference>
<evidence type="ECO:0000256" key="8">
    <source>
        <dbReference type="ARBA" id="ARBA00023004"/>
    </source>
</evidence>
<dbReference type="EMBL" id="FWZX01000019">
    <property type="protein sequence ID" value="SMF54034.1"/>
    <property type="molecule type" value="Genomic_DNA"/>
</dbReference>
<organism evidence="12 13">
    <name type="scientific">Tistlia consotensis USBA 355</name>
    <dbReference type="NCBI Taxonomy" id="560819"/>
    <lineage>
        <taxon>Bacteria</taxon>
        <taxon>Pseudomonadati</taxon>
        <taxon>Pseudomonadota</taxon>
        <taxon>Alphaproteobacteria</taxon>
        <taxon>Rhodospirillales</taxon>
        <taxon>Rhodovibrionaceae</taxon>
        <taxon>Tistlia</taxon>
    </lineage>
</organism>
<keyword evidence="4" id="KW-0285">Flavoprotein</keyword>
<dbReference type="InterPro" id="IPR001155">
    <property type="entry name" value="OxRdtase_FMN_N"/>
</dbReference>
<dbReference type="CDD" id="cd04734">
    <property type="entry name" value="OYE_like_3_FMN"/>
    <property type="match status" value="1"/>
</dbReference>
<gene>
    <name evidence="12" type="ORF">SAMN05428998_11988</name>
</gene>
<keyword evidence="7" id="KW-0560">Oxidoreductase</keyword>
<dbReference type="PANTHER" id="PTHR42917">
    <property type="entry name" value="2,4-DIENOYL-COA REDUCTASE"/>
    <property type="match status" value="1"/>
</dbReference>
<dbReference type="PRINTS" id="PR00411">
    <property type="entry name" value="PNDRDTASEI"/>
</dbReference>
<feature type="domain" description="NADH:flavin oxidoreductase/NADH oxidase N-terminal" evidence="10">
    <location>
        <begin position="7"/>
        <end position="345"/>
    </location>
</feature>
<proteinExistence type="inferred from homology"/>
<accession>A0A1Y6CA75</accession>
<dbReference type="SUPFAM" id="SSF51395">
    <property type="entry name" value="FMN-linked oxidoreductases"/>
    <property type="match status" value="1"/>
</dbReference>
<dbReference type="Pfam" id="PF07992">
    <property type="entry name" value="Pyr_redox_2"/>
    <property type="match status" value="1"/>
</dbReference>
<comment type="similarity">
    <text evidence="3">In the N-terminal section; belongs to the NADH:flavin oxidoreductase/NADH oxidase family.</text>
</comment>
<keyword evidence="8" id="KW-0408">Iron</keyword>
<keyword evidence="9" id="KW-0411">Iron-sulfur</keyword>
<comment type="cofactor">
    <cofactor evidence="2">
        <name>[4Fe-4S] cluster</name>
        <dbReference type="ChEBI" id="CHEBI:49883"/>
    </cofactor>
</comment>
<dbReference type="PRINTS" id="PR00368">
    <property type="entry name" value="FADPNR"/>
</dbReference>
<dbReference type="Gene3D" id="3.20.20.70">
    <property type="entry name" value="Aldolase class I"/>
    <property type="match status" value="1"/>
</dbReference>
<dbReference type="GO" id="GO:0046872">
    <property type="term" value="F:metal ion binding"/>
    <property type="evidence" value="ECO:0007669"/>
    <property type="project" value="UniProtKB-KW"/>
</dbReference>
<protein>
    <submittedName>
        <fullName evidence="12">2,4-dienoyl-CoA reductase</fullName>
    </submittedName>
</protein>
<dbReference type="InterPro" id="IPR023753">
    <property type="entry name" value="FAD/NAD-binding_dom"/>
</dbReference>
<evidence type="ECO:0000256" key="3">
    <source>
        <dbReference type="ARBA" id="ARBA00011048"/>
    </source>
</evidence>
<evidence type="ECO:0000256" key="2">
    <source>
        <dbReference type="ARBA" id="ARBA00001966"/>
    </source>
</evidence>
<dbReference type="GO" id="GO:0033543">
    <property type="term" value="P:fatty acid beta-oxidation, unsaturated, even number, reductase/isomerase pathway"/>
    <property type="evidence" value="ECO:0007669"/>
    <property type="project" value="TreeGrafter"/>
</dbReference>
<evidence type="ECO:0000259" key="10">
    <source>
        <dbReference type="Pfam" id="PF00724"/>
    </source>
</evidence>
<dbReference type="PANTHER" id="PTHR42917:SF2">
    <property type="entry name" value="2,4-DIENOYL-COA REDUCTASE [(2E)-ENOYL-COA-PRODUCING]"/>
    <property type="match status" value="1"/>
</dbReference>
<evidence type="ECO:0000256" key="1">
    <source>
        <dbReference type="ARBA" id="ARBA00001917"/>
    </source>
</evidence>
<dbReference type="GO" id="GO:0051536">
    <property type="term" value="F:iron-sulfur cluster binding"/>
    <property type="evidence" value="ECO:0007669"/>
    <property type="project" value="UniProtKB-KW"/>
</dbReference>
<evidence type="ECO:0000256" key="4">
    <source>
        <dbReference type="ARBA" id="ARBA00022630"/>
    </source>
</evidence>
<comment type="cofactor">
    <cofactor evidence="1">
        <name>FMN</name>
        <dbReference type="ChEBI" id="CHEBI:58210"/>
    </cofactor>
</comment>
<name>A0A1Y6CA75_9PROT</name>
<reference evidence="12 13" key="1">
    <citation type="submission" date="2017-04" db="EMBL/GenBank/DDBJ databases">
        <authorList>
            <person name="Afonso C.L."/>
            <person name="Miller P.J."/>
            <person name="Scott M.A."/>
            <person name="Spackman E."/>
            <person name="Goraichik I."/>
            <person name="Dimitrov K.M."/>
            <person name="Suarez D.L."/>
            <person name="Swayne D.E."/>
        </authorList>
    </citation>
    <scope>NUCLEOTIDE SEQUENCE [LARGE SCALE GENOMIC DNA]</scope>
    <source>
        <strain evidence="12 13">USBA 355</strain>
    </source>
</reference>
<dbReference type="GO" id="GO:0008670">
    <property type="term" value="F:2,4-dienoyl-CoA reductase (NADPH) activity"/>
    <property type="evidence" value="ECO:0007669"/>
    <property type="project" value="TreeGrafter"/>
</dbReference>
<dbReference type="Gene3D" id="3.50.50.60">
    <property type="entry name" value="FAD/NAD(P)-binding domain"/>
    <property type="match status" value="1"/>
</dbReference>
<dbReference type="Pfam" id="PF00724">
    <property type="entry name" value="Oxidored_FMN"/>
    <property type="match status" value="1"/>
</dbReference>
<evidence type="ECO:0000259" key="11">
    <source>
        <dbReference type="Pfam" id="PF07992"/>
    </source>
</evidence>
<keyword evidence="5" id="KW-0288">FMN</keyword>
<dbReference type="STRING" id="560819.SAMN05428998_11988"/>
<dbReference type="InterPro" id="IPR013785">
    <property type="entry name" value="Aldolase_TIM"/>
</dbReference>
<evidence type="ECO:0000256" key="5">
    <source>
        <dbReference type="ARBA" id="ARBA00022643"/>
    </source>
</evidence>
<dbReference type="InterPro" id="IPR036188">
    <property type="entry name" value="FAD/NAD-bd_sf"/>
</dbReference>
<evidence type="ECO:0000256" key="7">
    <source>
        <dbReference type="ARBA" id="ARBA00023002"/>
    </source>
</evidence>
<evidence type="ECO:0000256" key="6">
    <source>
        <dbReference type="ARBA" id="ARBA00022723"/>
    </source>
</evidence>
<dbReference type="RefSeq" id="WP_085124584.1">
    <property type="nucleotide sequence ID" value="NZ_FWZX01000019.1"/>
</dbReference>
<feature type="domain" description="FAD/NAD(P)-binding" evidence="11">
    <location>
        <begin position="394"/>
        <end position="637"/>
    </location>
</feature>
<dbReference type="SUPFAM" id="SSF51905">
    <property type="entry name" value="FAD/NAD(P)-binding domain"/>
    <property type="match status" value="1"/>
</dbReference>
<dbReference type="GO" id="GO:0010181">
    <property type="term" value="F:FMN binding"/>
    <property type="evidence" value="ECO:0007669"/>
    <property type="project" value="InterPro"/>
</dbReference>
<dbReference type="AlphaFoldDB" id="A0A1Y6CA75"/>
<keyword evidence="13" id="KW-1185">Reference proteome</keyword>
<sequence>MTSKDPLLQPFRLKHLTLRNRIVSTSHEPAYTEDGLPKQRYRAYHEEKAKGGIALTMIGGSSIVGRDSPAAFGNIRVWDDAVVPWFAELSEAVHRHGAAVMCQITHLGRRTGWNTGDWLPVVAPSPLREPAHRAFPKEAEDWDLARIVAQYAAAARRCRDGGLDGIEIEAYGHLLDGFWSPATNKRSDAYGGSRENRLRFTREVLAAIRAEVGSGFVVGIRLVVDEAWQEEAGPVGFGADEGLAIARALAGDRTLDFFSVIRGHIESDEALSHVIPIMGTPAAPHLAAASRIKAELGLPVMHAARIADVATARHAVAEGHLDLVGMTRAHLADPHIAARVARGEEDRIRPCVGAAYCIDRIYENGEALCIHNAATGRELTMPQVVERSAGPRQKVVVVGAGAAGLEAARVSAERGHEVVVFEAGDRAGGQIVLAAALQRRRELLGIVDWRLAELERLGVPLHFNRYAEAGDVLAERPDLVVVATGGLPNTGFLKEGEELVTTSWDLLSGAAKPGESVLLFDDNGGHPGLTAAEALCEAGARLELVTPERILAPDVGGMNYPAYLAAFQKADATITLGRRLKSVRRDGNALTALLWSDYSRDLVERRVDQVVVEHGTLPLDELYFALKPLSANRGEVDQEALLAGRPQTLVRNPEGAFRLFRIGDAVSCRNIHAAIYDALRLAKDF</sequence>
<evidence type="ECO:0000313" key="13">
    <source>
        <dbReference type="Proteomes" id="UP000192917"/>
    </source>
</evidence>
<dbReference type="Gene3D" id="3.40.50.720">
    <property type="entry name" value="NAD(P)-binding Rossmann-like Domain"/>
    <property type="match status" value="1"/>
</dbReference>
<evidence type="ECO:0000313" key="12">
    <source>
        <dbReference type="EMBL" id="SMF54034.1"/>
    </source>
</evidence>
<evidence type="ECO:0000256" key="9">
    <source>
        <dbReference type="ARBA" id="ARBA00023014"/>
    </source>
</evidence>
<keyword evidence="6" id="KW-0479">Metal-binding</keyword>